<comment type="similarity">
    <text evidence="1">Belongs to the ATP-dependent AMP-binding enzyme family.</text>
</comment>
<keyword evidence="2 5" id="KW-0436">Ligase</keyword>
<feature type="domain" description="AMP-dependent synthetase/ligase" evidence="3">
    <location>
        <begin position="18"/>
        <end position="367"/>
    </location>
</feature>
<reference evidence="6" key="1">
    <citation type="submission" date="2019-12" db="EMBL/GenBank/DDBJ databases">
        <title>Complete genome of Terracaulis silvestris 0127_4.</title>
        <authorList>
            <person name="Vieira S."/>
            <person name="Riedel T."/>
            <person name="Sproer C."/>
            <person name="Pascual J."/>
            <person name="Boedeker C."/>
            <person name="Overmann J."/>
        </authorList>
    </citation>
    <scope>NUCLEOTIDE SEQUENCE [LARGE SCALE GENOMIC DNA]</scope>
    <source>
        <strain evidence="6">0127_4</strain>
    </source>
</reference>
<sequence>MSGGLHEHTLPSVLEELSRARANHTAYIDGAARITYSEALERAHRLANAWRKLGVGPGDRVLWLAQNSYRIVEGVCAASLIGAMFCPANWRQTAEEMAFVIDDFSPKVVIWQDEEIGEAVRGARGIARRSGATWIQHDGPDEYEALLTSADASRVERAIDAAGPTLVVYTAAFAGVPNGAMLSQRAILTQSLVVQFVQHLTPGSVFLNSGPMFHVGTLMTTFAVFTQGGTNVFVRRTDAEQLCQVIHQERCTFAFLMMKVCEDIVRLNKDGRYDLKCLTSPAFFPEWDAMVTINPRDTRNTAYGYGQTEVNGLVTWTFYGAPGDKGVSGRSAPGTQVRIFDPDDKEVTDGQVGEIVVRGPTVMCGYWNRDELNAERQRNGWHHTNDLGRRETDGSLSFVGPKTQMIKSGAENIYPAEVEGCLRRHAAVADAAIIGIPDPVFTQSVKAIVQLREGSACAPADLIEHCRAHLASYKKPRIVEFIDALPRTKLGAIDYKALDERFGGGNYPGQAWQTAQRA</sequence>
<dbReference type="EC" id="6.2.1.-" evidence="5"/>
<organism evidence="5 6">
    <name type="scientific">Terricaulis silvestris</name>
    <dbReference type="NCBI Taxonomy" id="2686094"/>
    <lineage>
        <taxon>Bacteria</taxon>
        <taxon>Pseudomonadati</taxon>
        <taxon>Pseudomonadota</taxon>
        <taxon>Alphaproteobacteria</taxon>
        <taxon>Caulobacterales</taxon>
        <taxon>Caulobacteraceae</taxon>
        <taxon>Terricaulis</taxon>
    </lineage>
</organism>
<proteinExistence type="inferred from homology"/>
<dbReference type="Pfam" id="PF00501">
    <property type="entry name" value="AMP-binding"/>
    <property type="match status" value="1"/>
</dbReference>
<dbReference type="EMBL" id="CP047045">
    <property type="protein sequence ID" value="QGZ96195.1"/>
    <property type="molecule type" value="Genomic_DNA"/>
</dbReference>
<dbReference type="InterPro" id="IPR000873">
    <property type="entry name" value="AMP-dep_synth/lig_dom"/>
</dbReference>
<dbReference type="CDD" id="cd17636">
    <property type="entry name" value="PtmA"/>
    <property type="match status" value="1"/>
</dbReference>
<dbReference type="RefSeq" id="WP_158767002.1">
    <property type="nucleotide sequence ID" value="NZ_CP047045.1"/>
</dbReference>
<feature type="domain" description="AMP-binding enzyme C-terminal" evidence="4">
    <location>
        <begin position="417"/>
        <end position="491"/>
    </location>
</feature>
<dbReference type="SUPFAM" id="SSF56801">
    <property type="entry name" value="Acetyl-CoA synthetase-like"/>
    <property type="match status" value="1"/>
</dbReference>
<gene>
    <name evidence="5" type="primary">sauT</name>
    <name evidence="5" type="ORF">DSM104635_03053</name>
</gene>
<dbReference type="PANTHER" id="PTHR43201">
    <property type="entry name" value="ACYL-COA SYNTHETASE"/>
    <property type="match status" value="1"/>
</dbReference>
<dbReference type="Gene3D" id="3.30.300.30">
    <property type="match status" value="1"/>
</dbReference>
<evidence type="ECO:0000259" key="3">
    <source>
        <dbReference type="Pfam" id="PF00501"/>
    </source>
</evidence>
<dbReference type="GO" id="GO:0006631">
    <property type="term" value="P:fatty acid metabolic process"/>
    <property type="evidence" value="ECO:0007669"/>
    <property type="project" value="TreeGrafter"/>
</dbReference>
<dbReference type="InterPro" id="IPR025110">
    <property type="entry name" value="AMP-bd_C"/>
</dbReference>
<evidence type="ECO:0000313" key="6">
    <source>
        <dbReference type="Proteomes" id="UP000431269"/>
    </source>
</evidence>
<dbReference type="Pfam" id="PF13193">
    <property type="entry name" value="AMP-binding_C"/>
    <property type="match status" value="1"/>
</dbReference>
<keyword evidence="6" id="KW-1185">Reference proteome</keyword>
<dbReference type="GO" id="GO:0031956">
    <property type="term" value="F:medium-chain fatty acid-CoA ligase activity"/>
    <property type="evidence" value="ECO:0007669"/>
    <property type="project" value="TreeGrafter"/>
</dbReference>
<dbReference type="InterPro" id="IPR042099">
    <property type="entry name" value="ANL_N_sf"/>
</dbReference>
<evidence type="ECO:0000256" key="2">
    <source>
        <dbReference type="ARBA" id="ARBA00022598"/>
    </source>
</evidence>
<dbReference type="InterPro" id="IPR045851">
    <property type="entry name" value="AMP-bd_C_sf"/>
</dbReference>
<accession>A0A6I6MLD4</accession>
<dbReference type="Proteomes" id="UP000431269">
    <property type="component" value="Chromosome"/>
</dbReference>
<dbReference type="KEGG" id="tsv:DSM104635_03053"/>
<name>A0A6I6MLD4_9CAUL</name>
<dbReference type="AlphaFoldDB" id="A0A6I6MLD4"/>
<protein>
    <submittedName>
        <fullName evidence="5">Putative sulfoacetate--CoA ligase</fullName>
        <ecNumber evidence="5">6.2.1.-</ecNumber>
    </submittedName>
</protein>
<dbReference type="Gene3D" id="3.40.50.12780">
    <property type="entry name" value="N-terminal domain of ligase-like"/>
    <property type="match status" value="1"/>
</dbReference>
<dbReference type="PANTHER" id="PTHR43201:SF5">
    <property type="entry name" value="MEDIUM-CHAIN ACYL-COA LIGASE ACSF2, MITOCHONDRIAL"/>
    <property type="match status" value="1"/>
</dbReference>
<evidence type="ECO:0000256" key="1">
    <source>
        <dbReference type="ARBA" id="ARBA00006432"/>
    </source>
</evidence>
<evidence type="ECO:0000259" key="4">
    <source>
        <dbReference type="Pfam" id="PF13193"/>
    </source>
</evidence>
<evidence type="ECO:0000313" key="5">
    <source>
        <dbReference type="EMBL" id="QGZ96195.1"/>
    </source>
</evidence>